<accession>A0ABU0AIS8</accession>
<protein>
    <submittedName>
        <fullName evidence="1">Uncharacterized protein</fullName>
    </submittedName>
</protein>
<dbReference type="Proteomes" id="UP001238088">
    <property type="component" value="Unassembled WGS sequence"/>
</dbReference>
<comment type="caution">
    <text evidence="1">The sequence shown here is derived from an EMBL/GenBank/DDBJ whole genome shotgun (WGS) entry which is preliminary data.</text>
</comment>
<evidence type="ECO:0000313" key="2">
    <source>
        <dbReference type="Proteomes" id="UP001238088"/>
    </source>
</evidence>
<dbReference type="EMBL" id="JAUSUB010000013">
    <property type="protein sequence ID" value="MDQ0271169.1"/>
    <property type="molecule type" value="Genomic_DNA"/>
</dbReference>
<proteinExistence type="predicted"/>
<dbReference type="RefSeq" id="WP_307476164.1">
    <property type="nucleotide sequence ID" value="NZ_JAUSUB010000013.1"/>
</dbReference>
<sequence length="74" mass="8672">MRVINFEISADKHYLSFKLGDKKERISPYYPSLHATAQHLESLVRKFGVIDELTYWFGIKFDQKHPANPCFALN</sequence>
<name>A0ABU0AIS8_9BACI</name>
<evidence type="ECO:0000313" key="1">
    <source>
        <dbReference type="EMBL" id="MDQ0271169.1"/>
    </source>
</evidence>
<gene>
    <name evidence="1" type="ORF">J2S17_003057</name>
</gene>
<keyword evidence="2" id="KW-1185">Reference proteome</keyword>
<reference evidence="1 2" key="1">
    <citation type="submission" date="2023-07" db="EMBL/GenBank/DDBJ databases">
        <title>Genomic Encyclopedia of Type Strains, Phase IV (KMG-IV): sequencing the most valuable type-strain genomes for metagenomic binning, comparative biology and taxonomic classification.</title>
        <authorList>
            <person name="Goeker M."/>
        </authorList>
    </citation>
    <scope>NUCLEOTIDE SEQUENCE [LARGE SCALE GENOMIC DNA]</scope>
    <source>
        <strain evidence="1 2">DSM 23494</strain>
    </source>
</reference>
<organism evidence="1 2">
    <name type="scientific">Cytobacillus purgationiresistens</name>
    <dbReference type="NCBI Taxonomy" id="863449"/>
    <lineage>
        <taxon>Bacteria</taxon>
        <taxon>Bacillati</taxon>
        <taxon>Bacillota</taxon>
        <taxon>Bacilli</taxon>
        <taxon>Bacillales</taxon>
        <taxon>Bacillaceae</taxon>
        <taxon>Cytobacillus</taxon>
    </lineage>
</organism>